<feature type="transmembrane region" description="Helical" evidence="7">
    <location>
        <begin position="162"/>
        <end position="185"/>
    </location>
</feature>
<proteinExistence type="inferred from homology"/>
<name>A0A9P6WPC4_9ASCO</name>
<feature type="transmembrane region" description="Helical" evidence="7">
    <location>
        <begin position="313"/>
        <end position="333"/>
    </location>
</feature>
<keyword evidence="4 7" id="KW-0812">Transmembrane</keyword>
<comment type="caution">
    <text evidence="8">The sequence shown here is derived from an EMBL/GenBank/DDBJ whole genome shotgun (WGS) entry which is preliminary data.</text>
</comment>
<keyword evidence="3" id="KW-0813">Transport</keyword>
<evidence type="ECO:0000256" key="5">
    <source>
        <dbReference type="ARBA" id="ARBA00022989"/>
    </source>
</evidence>
<feature type="transmembrane region" description="Helical" evidence="7">
    <location>
        <begin position="353"/>
        <end position="370"/>
    </location>
</feature>
<dbReference type="Proteomes" id="UP000697127">
    <property type="component" value="Unassembled WGS sequence"/>
</dbReference>
<keyword evidence="9" id="KW-1185">Reference proteome</keyword>
<feature type="transmembrane region" description="Helical" evidence="7">
    <location>
        <begin position="281"/>
        <end position="301"/>
    </location>
</feature>
<evidence type="ECO:0000313" key="9">
    <source>
        <dbReference type="Proteomes" id="UP000697127"/>
    </source>
</evidence>
<feature type="transmembrane region" description="Helical" evidence="7">
    <location>
        <begin position="241"/>
        <end position="261"/>
    </location>
</feature>
<feature type="transmembrane region" description="Helical" evidence="7">
    <location>
        <begin position="499"/>
        <end position="518"/>
    </location>
</feature>
<evidence type="ECO:0000256" key="7">
    <source>
        <dbReference type="SAM" id="Phobius"/>
    </source>
</evidence>
<evidence type="ECO:0008006" key="10">
    <source>
        <dbReference type="Google" id="ProtNLM"/>
    </source>
</evidence>
<dbReference type="EMBL" id="PUHW01000017">
    <property type="protein sequence ID" value="KAG0690810.1"/>
    <property type="molecule type" value="Genomic_DNA"/>
</dbReference>
<evidence type="ECO:0000256" key="6">
    <source>
        <dbReference type="ARBA" id="ARBA00023136"/>
    </source>
</evidence>
<evidence type="ECO:0000256" key="2">
    <source>
        <dbReference type="ARBA" id="ARBA00008821"/>
    </source>
</evidence>
<dbReference type="PANTHER" id="PTHR42810:SF2">
    <property type="entry name" value="PURINE PERMEASE C1399.01C-RELATED"/>
    <property type="match status" value="1"/>
</dbReference>
<dbReference type="NCBIfam" id="TIGR00801">
    <property type="entry name" value="ncs2"/>
    <property type="match status" value="1"/>
</dbReference>
<organism evidence="8 9">
    <name type="scientific">Pichia californica</name>
    <dbReference type="NCBI Taxonomy" id="460514"/>
    <lineage>
        <taxon>Eukaryota</taxon>
        <taxon>Fungi</taxon>
        <taxon>Dikarya</taxon>
        <taxon>Ascomycota</taxon>
        <taxon>Saccharomycotina</taxon>
        <taxon>Pichiomycetes</taxon>
        <taxon>Pichiales</taxon>
        <taxon>Pichiaceae</taxon>
        <taxon>Pichia</taxon>
    </lineage>
</organism>
<dbReference type="GO" id="GO:0005886">
    <property type="term" value="C:plasma membrane"/>
    <property type="evidence" value="ECO:0007669"/>
    <property type="project" value="TreeGrafter"/>
</dbReference>
<evidence type="ECO:0000256" key="4">
    <source>
        <dbReference type="ARBA" id="ARBA00022692"/>
    </source>
</evidence>
<dbReference type="GO" id="GO:0042907">
    <property type="term" value="F:xanthine transmembrane transporter activity"/>
    <property type="evidence" value="ECO:0007669"/>
    <property type="project" value="TreeGrafter"/>
</dbReference>
<accession>A0A9P6WPC4</accession>
<feature type="transmembrane region" description="Helical" evidence="7">
    <location>
        <begin position="538"/>
        <end position="560"/>
    </location>
</feature>
<evidence type="ECO:0000256" key="1">
    <source>
        <dbReference type="ARBA" id="ARBA00004141"/>
    </source>
</evidence>
<evidence type="ECO:0000256" key="3">
    <source>
        <dbReference type="ARBA" id="ARBA00022448"/>
    </source>
</evidence>
<dbReference type="InterPro" id="IPR006043">
    <property type="entry name" value="NCS2"/>
</dbReference>
<gene>
    <name evidence="8" type="ORF">C6P40_001244</name>
</gene>
<comment type="similarity">
    <text evidence="2">Belongs to the nucleobase:cation symporter-2 (NCS2) (TC 2.A.40) family.</text>
</comment>
<dbReference type="InterPro" id="IPR006042">
    <property type="entry name" value="Xan_ur_permease"/>
</dbReference>
<feature type="transmembrane region" description="Helical" evidence="7">
    <location>
        <begin position="440"/>
        <end position="462"/>
    </location>
</feature>
<dbReference type="Pfam" id="PF00860">
    <property type="entry name" value="Xan_ur_permease"/>
    <property type="match status" value="1"/>
</dbReference>
<dbReference type="PANTHER" id="PTHR42810">
    <property type="entry name" value="PURINE PERMEASE C1399.01C-RELATED"/>
    <property type="match status" value="1"/>
</dbReference>
<keyword evidence="6 7" id="KW-0472">Membrane</keyword>
<evidence type="ECO:0000313" key="8">
    <source>
        <dbReference type="EMBL" id="KAG0690810.1"/>
    </source>
</evidence>
<sequence length="631" mass="68451">MGFQIPKFGKDKNDSIVQDATIEDNISDHNNNNDNNNQLTDGHDYSFHPKETFTRIFKKWTTKEGLFGDYDYAYLFTPTLPFLTKKKKQPFFGLNDDIPIFLGLLLGLQHSLSMLAGLCTPPILIAAYANLDVEQTQYLVSVSLMVSGFLSCIQITRFKVPFTPYFIGTGLLSVVGVSFATITIVTKGIPMMYKTGYCPTAADGTKLACPDGYGAVIATSCVCGLLEVALSFMPAKILQRFFPPLVTGPVVLLIGISLVQSGFQDLVGGSGCVEEACAKNYAWGSAQFIGLGFLVYFTIIVCEKWGSPIMKSCAVIVGLLVGCIVAAACGYFDRSGIDAAPAVTFIWVHTFKLKVYGPMVLPFLACYIVLMMEAIGDITATSDVTRLEIEGPLYDSRIQGGVLADGLNGILGGLCTLPPMSTFAQNNGVIAITKCGSRTVGYWCCFYLIVMGIFSKFAAALVAIPKSVLGGMTSFLFTSVAVSGLKIISTTAFTRRDRFVFTCSLLFGIGATLVSNWFDFFFTYAGDNHALQGFLNAIVLVMETGFAVTGFLGVILNLFIPQEEDDDDDIEVVDEEMQIFHQEHPHPILEAVQSLSPFTSKLSKADGVDEGIIVTDDLNEGSSTEKKADYN</sequence>
<dbReference type="GO" id="GO:0000324">
    <property type="term" value="C:fungal-type vacuole"/>
    <property type="evidence" value="ECO:0007669"/>
    <property type="project" value="TreeGrafter"/>
</dbReference>
<dbReference type="AlphaFoldDB" id="A0A9P6WPC4"/>
<dbReference type="OrthoDB" id="1641903at2759"/>
<protein>
    <recommendedName>
        <fullName evidence="10">Purine permease</fullName>
    </recommendedName>
</protein>
<reference evidence="8" key="1">
    <citation type="submission" date="2020-11" db="EMBL/GenBank/DDBJ databases">
        <title>Kefir isolates.</title>
        <authorList>
            <person name="Marcisauskas S."/>
            <person name="Kim Y."/>
            <person name="Blasche S."/>
        </authorList>
    </citation>
    <scope>NUCLEOTIDE SEQUENCE</scope>
    <source>
        <strain evidence="8">Olga-1</strain>
    </source>
</reference>
<keyword evidence="5 7" id="KW-1133">Transmembrane helix</keyword>
<comment type="subcellular location">
    <subcellularLocation>
        <location evidence="1">Membrane</location>
        <topology evidence="1">Multi-pass membrane protein</topology>
    </subcellularLocation>
</comment>
<feature type="transmembrane region" description="Helical" evidence="7">
    <location>
        <begin position="468"/>
        <end position="487"/>
    </location>
</feature>